<keyword evidence="2" id="KW-1185">Reference proteome</keyword>
<accession>A0ABS1N738</accession>
<dbReference type="GO" id="GO:0004497">
    <property type="term" value="F:monooxygenase activity"/>
    <property type="evidence" value="ECO:0007669"/>
    <property type="project" value="UniProtKB-KW"/>
</dbReference>
<dbReference type="Proteomes" id="UP000634229">
    <property type="component" value="Unassembled WGS sequence"/>
</dbReference>
<reference evidence="1 2" key="1">
    <citation type="submission" date="2021-01" db="EMBL/GenBank/DDBJ databases">
        <title>WGS of actinomycetes isolated from Thailand.</title>
        <authorList>
            <person name="Thawai C."/>
        </authorList>
    </citation>
    <scope>NUCLEOTIDE SEQUENCE [LARGE SCALE GENOMIC DNA]</scope>
    <source>
        <strain evidence="1 2">CA1R205</strain>
    </source>
</reference>
<evidence type="ECO:0000313" key="2">
    <source>
        <dbReference type="Proteomes" id="UP000634229"/>
    </source>
</evidence>
<dbReference type="SUPFAM" id="SSF54909">
    <property type="entry name" value="Dimeric alpha+beta barrel"/>
    <property type="match status" value="2"/>
</dbReference>
<dbReference type="Gene3D" id="3.30.70.100">
    <property type="match status" value="2"/>
</dbReference>
<gene>
    <name evidence="1" type="ORF">JK363_03575</name>
</gene>
<protein>
    <submittedName>
        <fullName evidence="1">Antibiotic biosynthesis monooxygenase</fullName>
    </submittedName>
</protein>
<evidence type="ECO:0000313" key="1">
    <source>
        <dbReference type="EMBL" id="MBL1095775.1"/>
    </source>
</evidence>
<dbReference type="EMBL" id="JAERRF010000002">
    <property type="protein sequence ID" value="MBL1095775.1"/>
    <property type="molecule type" value="Genomic_DNA"/>
</dbReference>
<sequence>MTSPSPSLPAGPLPDLARPEVGAALFSTWSAGTPERQRATVEAIAATWDSRPWPAPDLLSYNVYTGTDGDTLMHHSQWTGEEAYHAFVQEHRAERVADIDSAVPDIKRLGVGTFRRYRGFSGIPEGTTPAPGLIVVIDVDFDAPDPALRRNWIDTVIETLHAVPLPGLISADFHLNVDGRAHLGSDRARVLNYAQWTDEKAYEAAILDDGRPGGPAAADRLRNLPGFAGSESRRYHFARGFTPGTVGRQ</sequence>
<dbReference type="InterPro" id="IPR011008">
    <property type="entry name" value="Dimeric_a/b-barrel"/>
</dbReference>
<keyword evidence="1" id="KW-0560">Oxidoreductase</keyword>
<comment type="caution">
    <text evidence="1">The sequence shown here is derived from an EMBL/GenBank/DDBJ whole genome shotgun (WGS) entry which is preliminary data.</text>
</comment>
<name>A0ABS1N738_9ACTN</name>
<dbReference type="RefSeq" id="WP_201871293.1">
    <property type="nucleotide sequence ID" value="NZ_JAERRF010000002.1"/>
</dbReference>
<keyword evidence="1" id="KW-0503">Monooxygenase</keyword>
<organism evidence="1 2">
    <name type="scientific">Streptomyces coffeae</name>
    <dbReference type="NCBI Taxonomy" id="621382"/>
    <lineage>
        <taxon>Bacteria</taxon>
        <taxon>Bacillati</taxon>
        <taxon>Actinomycetota</taxon>
        <taxon>Actinomycetes</taxon>
        <taxon>Kitasatosporales</taxon>
        <taxon>Streptomycetaceae</taxon>
        <taxon>Streptomyces</taxon>
    </lineage>
</organism>
<proteinExistence type="predicted"/>